<feature type="transmembrane region" description="Helical" evidence="5">
    <location>
        <begin position="29"/>
        <end position="49"/>
    </location>
</feature>
<dbReference type="EMBL" id="HBNS01005099">
    <property type="protein sequence ID" value="CAE4586395.1"/>
    <property type="molecule type" value="Transcribed_RNA"/>
</dbReference>
<dbReference type="PRINTS" id="PR01231">
    <property type="entry name" value="HCO3TRNSPORT"/>
</dbReference>
<dbReference type="GO" id="GO:0006820">
    <property type="term" value="P:monoatomic anion transport"/>
    <property type="evidence" value="ECO:0007669"/>
    <property type="project" value="InterPro"/>
</dbReference>
<name>A0A6S9ICK0_9STRA</name>
<feature type="transmembrane region" description="Helical" evidence="5">
    <location>
        <begin position="186"/>
        <end position="205"/>
    </location>
</feature>
<dbReference type="PANTHER" id="PTHR11453">
    <property type="entry name" value="ANION EXCHANGE PROTEIN"/>
    <property type="match status" value="1"/>
</dbReference>
<proteinExistence type="predicted"/>
<feature type="transmembrane region" description="Helical" evidence="5">
    <location>
        <begin position="134"/>
        <end position="153"/>
    </location>
</feature>
<protein>
    <recommendedName>
        <fullName evidence="6">Bicarbonate transporter-like transmembrane domain-containing protein</fullName>
    </recommendedName>
</protein>
<dbReference type="GO" id="GO:0050801">
    <property type="term" value="P:monoatomic ion homeostasis"/>
    <property type="evidence" value="ECO:0007669"/>
    <property type="project" value="TreeGrafter"/>
</dbReference>
<dbReference type="Pfam" id="PF00955">
    <property type="entry name" value="HCO3_cotransp"/>
    <property type="match status" value="2"/>
</dbReference>
<keyword evidence="3 5" id="KW-1133">Transmembrane helix</keyword>
<organism evidence="7">
    <name type="scientific">Ditylum brightwellii</name>
    <dbReference type="NCBI Taxonomy" id="49249"/>
    <lineage>
        <taxon>Eukaryota</taxon>
        <taxon>Sar</taxon>
        <taxon>Stramenopiles</taxon>
        <taxon>Ochrophyta</taxon>
        <taxon>Bacillariophyta</taxon>
        <taxon>Mediophyceae</taxon>
        <taxon>Lithodesmiophycidae</taxon>
        <taxon>Lithodesmiales</taxon>
        <taxon>Lithodesmiaceae</taxon>
        <taxon>Ditylum</taxon>
    </lineage>
</organism>
<evidence type="ECO:0000256" key="4">
    <source>
        <dbReference type="ARBA" id="ARBA00023136"/>
    </source>
</evidence>
<keyword evidence="2 5" id="KW-0812">Transmembrane</keyword>
<feature type="transmembrane region" description="Helical" evidence="5">
    <location>
        <begin position="288"/>
        <end position="319"/>
    </location>
</feature>
<feature type="transmembrane region" description="Helical" evidence="5">
    <location>
        <begin position="226"/>
        <end position="249"/>
    </location>
</feature>
<comment type="subcellular location">
    <subcellularLocation>
        <location evidence="1">Membrane</location>
        <topology evidence="1">Multi-pass membrane protein</topology>
    </subcellularLocation>
</comment>
<evidence type="ECO:0000256" key="1">
    <source>
        <dbReference type="ARBA" id="ARBA00004141"/>
    </source>
</evidence>
<evidence type="ECO:0000259" key="6">
    <source>
        <dbReference type="Pfam" id="PF00955"/>
    </source>
</evidence>
<dbReference type="InterPro" id="IPR011531">
    <property type="entry name" value="HCO3_transpt-like_TM_dom"/>
</dbReference>
<evidence type="ECO:0000256" key="3">
    <source>
        <dbReference type="ARBA" id="ARBA00022989"/>
    </source>
</evidence>
<feature type="transmembrane region" description="Helical" evidence="5">
    <location>
        <begin position="380"/>
        <end position="398"/>
    </location>
</feature>
<dbReference type="AlphaFoldDB" id="A0A6S9ICK0"/>
<accession>A0A6S9ICK0</accession>
<feature type="transmembrane region" description="Helical" evidence="5">
    <location>
        <begin position="95"/>
        <end position="113"/>
    </location>
</feature>
<gene>
    <name evidence="7" type="ORF">DBRI00130_LOCUS4144</name>
</gene>
<dbReference type="GO" id="GO:0005886">
    <property type="term" value="C:plasma membrane"/>
    <property type="evidence" value="ECO:0007669"/>
    <property type="project" value="TreeGrafter"/>
</dbReference>
<evidence type="ECO:0000256" key="5">
    <source>
        <dbReference type="SAM" id="Phobius"/>
    </source>
</evidence>
<sequence length="416" mass="46121">MAFIAPTGLTLAFISGLFRFCTVQNVPFFPIYAWVGIWTSIFMVTLGAAGSSKLIRYCTRFTDEVFNALLSMNFIYEALASLRRNFLLVADPMNLSMPFVSLAMAIGTFWSTVKVTTMEQTILFNKRIRTNIKNFGPVSIIAIMSILNLHPWIKKFGIPTLSRSVPSRFMLAGGRDFLIPFRSIPITARLLCALPAVLLTSLFFMDQNISVRVVNNPDNKLRKGEAYNLDMIALGIVTLGLSLVGLPWMCGATVQSMNHVVAMSHTEFNEETQQLEVIDVTETRTTGFVIHAMIAATIGLLPLLSFLPTPVVAGIFLFLGKKLMNGNSFLGRIVDGISETRRLPDDHPIRCLGRKKMNIFTGAQFGCLLALWGFKQCAVTAIFFPSVIGMLMAIRAFVLPRFFTEEDFVALGDPSP</sequence>
<evidence type="ECO:0000313" key="7">
    <source>
        <dbReference type="EMBL" id="CAE4586395.1"/>
    </source>
</evidence>
<dbReference type="PANTHER" id="PTHR11453:SF127">
    <property type="entry name" value="SOLUTE CARRIER FAMILY 4 MEMBER 11"/>
    <property type="match status" value="1"/>
</dbReference>
<dbReference type="GO" id="GO:0005452">
    <property type="term" value="F:solute:inorganic anion antiporter activity"/>
    <property type="evidence" value="ECO:0007669"/>
    <property type="project" value="InterPro"/>
</dbReference>
<reference evidence="7" key="1">
    <citation type="submission" date="2021-01" db="EMBL/GenBank/DDBJ databases">
        <authorList>
            <person name="Corre E."/>
            <person name="Pelletier E."/>
            <person name="Niang G."/>
            <person name="Scheremetjew M."/>
            <person name="Finn R."/>
            <person name="Kale V."/>
            <person name="Holt S."/>
            <person name="Cochrane G."/>
            <person name="Meng A."/>
            <person name="Brown T."/>
            <person name="Cohen L."/>
        </authorList>
    </citation>
    <scope>NUCLEOTIDE SEQUENCE</scope>
    <source>
        <strain evidence="7">GSO104</strain>
    </source>
</reference>
<dbReference type="InterPro" id="IPR003020">
    <property type="entry name" value="HCO3_transpt_euk"/>
</dbReference>
<feature type="domain" description="Bicarbonate transporter-like transmembrane" evidence="6">
    <location>
        <begin position="97"/>
        <end position="413"/>
    </location>
</feature>
<evidence type="ECO:0000256" key="2">
    <source>
        <dbReference type="ARBA" id="ARBA00022692"/>
    </source>
</evidence>
<feature type="domain" description="Bicarbonate transporter-like transmembrane" evidence="6">
    <location>
        <begin position="4"/>
        <end position="84"/>
    </location>
</feature>
<keyword evidence="4 5" id="KW-0472">Membrane</keyword>